<dbReference type="PRINTS" id="PR00368">
    <property type="entry name" value="FADPNR"/>
</dbReference>
<dbReference type="EMBL" id="FLMQ01000058">
    <property type="protein sequence ID" value="SBP90120.1"/>
    <property type="molecule type" value="Genomic_DNA"/>
</dbReference>
<dbReference type="GO" id="GO:0000166">
    <property type="term" value="F:nucleotide binding"/>
    <property type="evidence" value="ECO:0007669"/>
    <property type="project" value="UniProtKB-KW"/>
</dbReference>
<dbReference type="Pfam" id="PF02852">
    <property type="entry name" value="Pyr_redox_dim"/>
    <property type="match status" value="1"/>
</dbReference>
<dbReference type="InterPro" id="IPR001100">
    <property type="entry name" value="Pyr_nuc-diS_OxRdtase"/>
</dbReference>
<evidence type="ECO:0000259" key="6">
    <source>
        <dbReference type="Pfam" id="PF02852"/>
    </source>
</evidence>
<dbReference type="GO" id="GO:0016491">
    <property type="term" value="F:oxidoreductase activity"/>
    <property type="evidence" value="ECO:0007669"/>
    <property type="project" value="InterPro"/>
</dbReference>
<feature type="binding site" evidence="4">
    <location>
        <position position="199"/>
    </location>
    <ligand>
        <name>NAD(+)</name>
        <dbReference type="ChEBI" id="CHEBI:57540"/>
    </ligand>
</feature>
<dbReference type="InterPro" id="IPR004099">
    <property type="entry name" value="Pyr_nucl-diS_OxRdtase_dimer"/>
</dbReference>
<keyword evidence="3 4" id="KW-0274">FAD</keyword>
<dbReference type="OrthoDB" id="178496at2"/>
<dbReference type="SUPFAM" id="SSF51905">
    <property type="entry name" value="FAD/NAD(P)-binding domain"/>
    <property type="match status" value="1"/>
</dbReference>
<dbReference type="PIRSF" id="PIRSF000350">
    <property type="entry name" value="Mercury_reductase_MerA"/>
    <property type="match status" value="1"/>
</dbReference>
<feature type="domain" description="FAD/NAD(P)-binding" evidence="7">
    <location>
        <begin position="9"/>
        <end position="321"/>
    </location>
</feature>
<dbReference type="AlphaFoldDB" id="A0A238DAB9"/>
<feature type="binding site" evidence="4">
    <location>
        <position position="307"/>
    </location>
    <ligand>
        <name>FAD</name>
        <dbReference type="ChEBI" id="CHEBI:57692"/>
    </ligand>
</feature>
<evidence type="ECO:0000256" key="1">
    <source>
        <dbReference type="ARBA" id="ARBA00007532"/>
    </source>
</evidence>
<feature type="disulfide bond" description="Redox-active" evidence="5">
    <location>
        <begin position="45"/>
        <end position="50"/>
    </location>
</feature>
<dbReference type="InterPro" id="IPR016156">
    <property type="entry name" value="FAD/NAD-linked_Rdtase_dimer_sf"/>
</dbReference>
<keyword evidence="4" id="KW-0547">Nucleotide-binding</keyword>
<dbReference type="RefSeq" id="WP_094162035.1">
    <property type="nucleotide sequence ID" value="NZ_LT592171.1"/>
</dbReference>
<dbReference type="Gene3D" id="3.30.390.30">
    <property type="match status" value="1"/>
</dbReference>
<gene>
    <name evidence="8" type="ORF">THIARS_90270</name>
</gene>
<keyword evidence="2" id="KW-0285">Flavoprotein</keyword>
<feature type="binding site" evidence="4">
    <location>
        <position position="54"/>
    </location>
    <ligand>
        <name>FAD</name>
        <dbReference type="ChEBI" id="CHEBI:57692"/>
    </ligand>
</feature>
<dbReference type="Pfam" id="PF07992">
    <property type="entry name" value="Pyr_redox_2"/>
    <property type="match status" value="1"/>
</dbReference>
<dbReference type="InterPro" id="IPR036188">
    <property type="entry name" value="FAD/NAD-bd_sf"/>
</dbReference>
<evidence type="ECO:0000256" key="2">
    <source>
        <dbReference type="ARBA" id="ARBA00022630"/>
    </source>
</evidence>
<dbReference type="PANTHER" id="PTHR43014:SF5">
    <property type="entry name" value="GLUTATHIONE REDUCTASE (NADPH)"/>
    <property type="match status" value="1"/>
</dbReference>
<dbReference type="Proteomes" id="UP000214566">
    <property type="component" value="Unassembled WGS sequence"/>
</dbReference>
<evidence type="ECO:0000256" key="5">
    <source>
        <dbReference type="PIRSR" id="PIRSR000350-4"/>
    </source>
</evidence>
<evidence type="ECO:0000313" key="8">
    <source>
        <dbReference type="EMBL" id="SBP90120.1"/>
    </source>
</evidence>
<keyword evidence="4" id="KW-0520">NAD</keyword>
<dbReference type="SUPFAM" id="SSF55424">
    <property type="entry name" value="FAD/NAD-linked reductases, dimerisation (C-terminal) domain"/>
    <property type="match status" value="1"/>
</dbReference>
<keyword evidence="9" id="KW-1185">Reference proteome</keyword>
<feature type="domain" description="Pyridine nucleotide-disulphide oxidoreductase dimerisation" evidence="6">
    <location>
        <begin position="343"/>
        <end position="447"/>
    </location>
</feature>
<evidence type="ECO:0000256" key="4">
    <source>
        <dbReference type="PIRSR" id="PIRSR000350-3"/>
    </source>
</evidence>
<feature type="binding site" evidence="4">
    <location>
        <position position="266"/>
    </location>
    <ligand>
        <name>NAD(+)</name>
        <dbReference type="ChEBI" id="CHEBI:57540"/>
    </ligand>
</feature>
<comment type="similarity">
    <text evidence="1">Belongs to the class-I pyridine nucleotide-disulfide oxidoreductase family.</text>
</comment>
<evidence type="ECO:0000259" key="7">
    <source>
        <dbReference type="Pfam" id="PF07992"/>
    </source>
</evidence>
<dbReference type="Gene3D" id="3.50.50.60">
    <property type="entry name" value="FAD/NAD(P)-binding domain"/>
    <property type="match status" value="2"/>
</dbReference>
<comment type="cofactor">
    <cofactor evidence="4">
        <name>FAD</name>
        <dbReference type="ChEBI" id="CHEBI:57692"/>
    </cofactor>
    <text evidence="4">Binds 1 FAD per subunit.</text>
</comment>
<proteinExistence type="inferred from homology"/>
<organism evidence="8 9">
    <name type="scientific">Thiomonas delicata</name>
    <name type="common">Thiomonas cuprina</name>
    <dbReference type="NCBI Taxonomy" id="364030"/>
    <lineage>
        <taxon>Bacteria</taxon>
        <taxon>Pseudomonadati</taxon>
        <taxon>Pseudomonadota</taxon>
        <taxon>Betaproteobacteria</taxon>
        <taxon>Burkholderiales</taxon>
        <taxon>Thiomonas</taxon>
    </lineage>
</organism>
<evidence type="ECO:0000256" key="3">
    <source>
        <dbReference type="ARBA" id="ARBA00022827"/>
    </source>
</evidence>
<dbReference type="InterPro" id="IPR023753">
    <property type="entry name" value="FAD/NAD-binding_dom"/>
</dbReference>
<name>A0A238DAB9_THIDL</name>
<accession>A0A238DAB9</accession>
<evidence type="ECO:0000313" key="9">
    <source>
        <dbReference type="Proteomes" id="UP000214566"/>
    </source>
</evidence>
<reference evidence="8 9" key="1">
    <citation type="submission" date="2016-06" db="EMBL/GenBank/DDBJ databases">
        <authorList>
            <person name="Kjaerup R.B."/>
            <person name="Dalgaard T.S."/>
            <person name="Juul-Madsen H.R."/>
        </authorList>
    </citation>
    <scope>NUCLEOTIDE SEQUENCE [LARGE SCALE GENOMIC DNA]</scope>
    <source>
        <strain evidence="8 9">DSM 16361</strain>
    </source>
</reference>
<dbReference type="PANTHER" id="PTHR43014">
    <property type="entry name" value="MERCURIC REDUCTASE"/>
    <property type="match status" value="1"/>
</dbReference>
<sequence>MNQAQHTHDLIVIGTGTAANIVARGCRRAGWSVVVMDHRPFGGTCVLRGCDPKKMLIAAAEAMDGVQRMAAIDVIGGEVHVNWAALQHFKRGFTDPVPAQREKAFAELGIEALHGRARFIGRNNVDVEGRFLSARHIVIASGAEPVRLPIEGFDNLLLSDDFLSLAALPRRLILVGGGYIAFEFAHLASRAGAQVTIVERDSRLLPGFDPDLVDMLIERTRALGVQIHLGHTVKAVRKQGHDVVVEAETAQGSVSFTADAAVHSGGRAPALDDLGLNAAGVTHARGRLMLDAQFRSVSNPAVFAAGDAAGGPLPLTPVAALEAHVVLDTLLGKAGATADYTGIPSVVFTLPPLARVGLLEAQARAQGLAFRVKHEQVPSWYTAQRVNERCYGYKVLVEEGSGRLLGAHIIGPQADEVINLFGFGMRSGLPADAIRHAIFAYPTAASDIGYMLP</sequence>
<feature type="binding site" evidence="4">
    <location>
        <begin position="176"/>
        <end position="183"/>
    </location>
    <ligand>
        <name>NAD(+)</name>
        <dbReference type="ChEBI" id="CHEBI:57540"/>
    </ligand>
</feature>
<dbReference type="PRINTS" id="PR00411">
    <property type="entry name" value="PNDRDTASEI"/>
</dbReference>
<protein>
    <submittedName>
        <fullName evidence="8">FAD-dependent pyridine nucleotide-disulfide oxidoreductase</fullName>
    </submittedName>
</protein>